<dbReference type="InterPro" id="IPR036390">
    <property type="entry name" value="WH_DNA-bd_sf"/>
</dbReference>
<evidence type="ECO:0000256" key="3">
    <source>
        <dbReference type="ARBA" id="ARBA00023125"/>
    </source>
</evidence>
<dbReference type="Pfam" id="PF03466">
    <property type="entry name" value="LysR_substrate"/>
    <property type="match status" value="1"/>
</dbReference>
<dbReference type="InterPro" id="IPR000847">
    <property type="entry name" value="LysR_HTH_N"/>
</dbReference>
<evidence type="ECO:0000259" key="5">
    <source>
        <dbReference type="PROSITE" id="PS50931"/>
    </source>
</evidence>
<evidence type="ECO:0000256" key="1">
    <source>
        <dbReference type="ARBA" id="ARBA00009437"/>
    </source>
</evidence>
<reference evidence="6 7" key="1">
    <citation type="submission" date="2018-02" db="EMBL/GenBank/DDBJ databases">
        <title>Subsurface microbial communities from deep shales in Ohio and West Virginia, USA.</title>
        <authorList>
            <person name="Wrighton K."/>
        </authorList>
    </citation>
    <scope>NUCLEOTIDE SEQUENCE [LARGE SCALE GENOMIC DNA]</scope>
    <source>
        <strain evidence="6 7">OWC-DMM</strain>
    </source>
</reference>
<evidence type="ECO:0000313" key="6">
    <source>
        <dbReference type="EMBL" id="PPK75637.1"/>
    </source>
</evidence>
<dbReference type="Gene3D" id="1.10.10.10">
    <property type="entry name" value="Winged helix-like DNA-binding domain superfamily/Winged helix DNA-binding domain"/>
    <property type="match status" value="1"/>
</dbReference>
<keyword evidence="4" id="KW-0804">Transcription</keyword>
<evidence type="ECO:0000313" key="7">
    <source>
        <dbReference type="Proteomes" id="UP000240010"/>
    </source>
</evidence>
<name>A0A2S6HDT3_9GAMM</name>
<dbReference type="InterPro" id="IPR058163">
    <property type="entry name" value="LysR-type_TF_proteobact-type"/>
</dbReference>
<dbReference type="SUPFAM" id="SSF46785">
    <property type="entry name" value="Winged helix' DNA-binding domain"/>
    <property type="match status" value="1"/>
</dbReference>
<sequence>MAKLNNTQVFCRIVELGTFTAVAREMNLSAMMISKYMAQLEESLGVALLNRTTRQLSMTEAGKIYYYRSKQLLDDFSELEEYTSQLGLQVKGTLKISAPIDFGGLYMVPAIDAYQRVYPDVKILMTLHNSQVNLSEGSFDLSILVTDTLDLGVVARKIAQTRLCTYASPDYIAEHGEPQTIAELSSHRCLHYMDTPHKDYWVFNDGGEEVKIKANWHFASNNGRALCQAAALGMGITQAPELSVMNYLEQGKLMEILPAFRIPSLEIYATYLQRRFLPAKLATFVDFLIKYFAENNRLTNTHPIT</sequence>
<dbReference type="RefSeq" id="WP_104428870.1">
    <property type="nucleotide sequence ID" value="NZ_PTIZ01000005.1"/>
</dbReference>
<accession>A0A2S6HDT3</accession>
<dbReference type="PANTHER" id="PTHR30537">
    <property type="entry name" value="HTH-TYPE TRANSCRIPTIONAL REGULATOR"/>
    <property type="match status" value="1"/>
</dbReference>
<dbReference type="Gene3D" id="3.40.190.290">
    <property type="match status" value="1"/>
</dbReference>
<evidence type="ECO:0000256" key="2">
    <source>
        <dbReference type="ARBA" id="ARBA00023015"/>
    </source>
</evidence>
<dbReference type="AlphaFoldDB" id="A0A2S6HDT3"/>
<dbReference type="PROSITE" id="PS50931">
    <property type="entry name" value="HTH_LYSR"/>
    <property type="match status" value="1"/>
</dbReference>
<dbReference type="InterPro" id="IPR005119">
    <property type="entry name" value="LysR_subst-bd"/>
</dbReference>
<dbReference type="Proteomes" id="UP000240010">
    <property type="component" value="Unassembled WGS sequence"/>
</dbReference>
<comment type="caution">
    <text evidence="6">The sequence shown here is derived from an EMBL/GenBank/DDBJ whole genome shotgun (WGS) entry which is preliminary data.</text>
</comment>
<keyword evidence="3" id="KW-0238">DNA-binding</keyword>
<dbReference type="PANTHER" id="PTHR30537:SF5">
    <property type="entry name" value="HTH-TYPE TRANSCRIPTIONAL ACTIVATOR TTDR-RELATED"/>
    <property type="match status" value="1"/>
</dbReference>
<gene>
    <name evidence="6" type="ORF">B0F87_105106</name>
</gene>
<dbReference type="GO" id="GO:0003700">
    <property type="term" value="F:DNA-binding transcription factor activity"/>
    <property type="evidence" value="ECO:0007669"/>
    <property type="project" value="InterPro"/>
</dbReference>
<proteinExistence type="inferred from homology"/>
<feature type="domain" description="HTH lysR-type" evidence="5">
    <location>
        <begin position="8"/>
        <end position="59"/>
    </location>
</feature>
<dbReference type="InterPro" id="IPR036388">
    <property type="entry name" value="WH-like_DNA-bd_sf"/>
</dbReference>
<evidence type="ECO:0000256" key="4">
    <source>
        <dbReference type="ARBA" id="ARBA00023163"/>
    </source>
</evidence>
<dbReference type="SUPFAM" id="SSF53850">
    <property type="entry name" value="Periplasmic binding protein-like II"/>
    <property type="match status" value="1"/>
</dbReference>
<organism evidence="6 7">
    <name type="scientific">Methylobacter tundripaludum</name>
    <dbReference type="NCBI Taxonomy" id="173365"/>
    <lineage>
        <taxon>Bacteria</taxon>
        <taxon>Pseudomonadati</taxon>
        <taxon>Pseudomonadota</taxon>
        <taxon>Gammaproteobacteria</taxon>
        <taxon>Methylococcales</taxon>
        <taxon>Methylococcaceae</taxon>
        <taxon>Methylobacter</taxon>
    </lineage>
</organism>
<dbReference type="FunFam" id="1.10.10.10:FF:000001">
    <property type="entry name" value="LysR family transcriptional regulator"/>
    <property type="match status" value="1"/>
</dbReference>
<dbReference type="GO" id="GO:0006351">
    <property type="term" value="P:DNA-templated transcription"/>
    <property type="evidence" value="ECO:0007669"/>
    <property type="project" value="TreeGrafter"/>
</dbReference>
<dbReference type="Pfam" id="PF00126">
    <property type="entry name" value="HTH_1"/>
    <property type="match status" value="1"/>
</dbReference>
<dbReference type="CDD" id="cd08422">
    <property type="entry name" value="PBP2_CrgA_like"/>
    <property type="match status" value="1"/>
</dbReference>
<protein>
    <submittedName>
        <fullName evidence="6">LysR family transcriptional regulator</fullName>
    </submittedName>
</protein>
<dbReference type="GO" id="GO:0043565">
    <property type="term" value="F:sequence-specific DNA binding"/>
    <property type="evidence" value="ECO:0007669"/>
    <property type="project" value="TreeGrafter"/>
</dbReference>
<keyword evidence="2" id="KW-0805">Transcription regulation</keyword>
<dbReference type="EMBL" id="PTIZ01000005">
    <property type="protein sequence ID" value="PPK75637.1"/>
    <property type="molecule type" value="Genomic_DNA"/>
</dbReference>
<comment type="similarity">
    <text evidence="1">Belongs to the LysR transcriptional regulatory family.</text>
</comment>